<dbReference type="WBParaSite" id="nRc.2.0.1.t19929-RA">
    <property type="protein sequence ID" value="nRc.2.0.1.t19929-RA"/>
    <property type="gene ID" value="nRc.2.0.1.g19929"/>
</dbReference>
<dbReference type="Proteomes" id="UP000887565">
    <property type="component" value="Unplaced"/>
</dbReference>
<protein>
    <submittedName>
        <fullName evidence="2">Uncharacterized protein</fullName>
    </submittedName>
</protein>
<evidence type="ECO:0000313" key="2">
    <source>
        <dbReference type="WBParaSite" id="nRc.2.0.1.t19929-RA"/>
    </source>
</evidence>
<reference evidence="2" key="1">
    <citation type="submission" date="2022-11" db="UniProtKB">
        <authorList>
            <consortium name="WormBaseParasite"/>
        </authorList>
    </citation>
    <scope>IDENTIFICATION</scope>
</reference>
<proteinExistence type="predicted"/>
<evidence type="ECO:0000313" key="1">
    <source>
        <dbReference type="Proteomes" id="UP000887565"/>
    </source>
</evidence>
<dbReference type="AlphaFoldDB" id="A0A915J1F6"/>
<sequence>MRSNNTAMFVSQLSMLINFKFIHDFSDSKDLLSSMVMINLMNYHLNNKFRDCGFTFPATAQDACGFKFVPKLSSLLSDKLDLDKTPLIPECYSKKFDHLTTLLKEISLFCLSLTDEKSLSMITTFRSAGMHQRFLNESTFYQ</sequence>
<accession>A0A915J1F6</accession>
<name>A0A915J1F6_ROMCU</name>
<keyword evidence="1" id="KW-1185">Reference proteome</keyword>
<organism evidence="1 2">
    <name type="scientific">Romanomermis culicivorax</name>
    <name type="common">Nematode worm</name>
    <dbReference type="NCBI Taxonomy" id="13658"/>
    <lineage>
        <taxon>Eukaryota</taxon>
        <taxon>Metazoa</taxon>
        <taxon>Ecdysozoa</taxon>
        <taxon>Nematoda</taxon>
        <taxon>Enoplea</taxon>
        <taxon>Dorylaimia</taxon>
        <taxon>Mermithida</taxon>
        <taxon>Mermithoidea</taxon>
        <taxon>Mermithidae</taxon>
        <taxon>Romanomermis</taxon>
    </lineage>
</organism>